<comment type="caution">
    <text evidence="2">The sequence shown here is derived from an EMBL/GenBank/DDBJ whole genome shotgun (WGS) entry which is preliminary data.</text>
</comment>
<dbReference type="AlphaFoldDB" id="A0A658R0A2"/>
<evidence type="ECO:0008006" key="4">
    <source>
        <dbReference type="Google" id="ProtNLM"/>
    </source>
</evidence>
<proteinExistence type="predicted"/>
<dbReference type="EMBL" id="FCNV02000008">
    <property type="protein sequence ID" value="SAL37077.1"/>
    <property type="molecule type" value="Genomic_DNA"/>
</dbReference>
<sequence length="87" mass="8782">MKLGKATGLFVMLAAGASGALALGGCSSAPPLFSADGRPTQLVTCPAYGGWRLCADNAKVACPSGYDALEQSSENNQNALLFACKAN</sequence>
<dbReference type="OrthoDB" id="8944875at2"/>
<keyword evidence="3" id="KW-1185">Reference proteome</keyword>
<name>A0A658R0A2_9BURK</name>
<feature type="signal peptide" evidence="1">
    <location>
        <begin position="1"/>
        <end position="22"/>
    </location>
</feature>
<dbReference type="RefSeq" id="WP_084592768.1">
    <property type="nucleotide sequence ID" value="NZ_FCNV02000008.1"/>
</dbReference>
<feature type="chain" id="PRO_5024912978" description="Lipoprotein" evidence="1">
    <location>
        <begin position="23"/>
        <end position="87"/>
    </location>
</feature>
<dbReference type="PROSITE" id="PS51257">
    <property type="entry name" value="PROKAR_LIPOPROTEIN"/>
    <property type="match status" value="1"/>
</dbReference>
<dbReference type="Proteomes" id="UP000198263">
    <property type="component" value="Unassembled WGS sequence"/>
</dbReference>
<reference evidence="2 3" key="1">
    <citation type="submission" date="2016-01" db="EMBL/GenBank/DDBJ databases">
        <authorList>
            <person name="Peeters C."/>
        </authorList>
    </citation>
    <scope>NUCLEOTIDE SEQUENCE [LARGE SCALE GENOMIC DNA]</scope>
    <source>
        <strain evidence="2">LMG 29315</strain>
    </source>
</reference>
<protein>
    <recommendedName>
        <fullName evidence="4">Lipoprotein</fullName>
    </recommendedName>
</protein>
<evidence type="ECO:0000256" key="1">
    <source>
        <dbReference type="SAM" id="SignalP"/>
    </source>
</evidence>
<organism evidence="2 3">
    <name type="scientific">Caballeronia concitans</name>
    <dbReference type="NCBI Taxonomy" id="1777133"/>
    <lineage>
        <taxon>Bacteria</taxon>
        <taxon>Pseudomonadati</taxon>
        <taxon>Pseudomonadota</taxon>
        <taxon>Betaproteobacteria</taxon>
        <taxon>Burkholderiales</taxon>
        <taxon>Burkholderiaceae</taxon>
        <taxon>Caballeronia</taxon>
    </lineage>
</organism>
<keyword evidence="1" id="KW-0732">Signal</keyword>
<evidence type="ECO:0000313" key="2">
    <source>
        <dbReference type="EMBL" id="SAL37077.1"/>
    </source>
</evidence>
<gene>
    <name evidence="2" type="ORF">AWB72_03732</name>
</gene>
<accession>A0A658R0A2</accession>
<evidence type="ECO:0000313" key="3">
    <source>
        <dbReference type="Proteomes" id="UP000198263"/>
    </source>
</evidence>